<feature type="domain" description="Metallo-beta-lactamase" evidence="2">
    <location>
        <begin position="23"/>
        <end position="203"/>
    </location>
</feature>
<dbReference type="InterPro" id="IPR001279">
    <property type="entry name" value="Metallo-B-lactamas"/>
</dbReference>
<accession>E1YA11</accession>
<evidence type="ECO:0000256" key="1">
    <source>
        <dbReference type="ARBA" id="ARBA00005250"/>
    </source>
</evidence>
<dbReference type="InterPro" id="IPR036866">
    <property type="entry name" value="RibonucZ/Hydroxyglut_hydro"/>
</dbReference>
<dbReference type="GO" id="GO:0017001">
    <property type="term" value="P:antibiotic catabolic process"/>
    <property type="evidence" value="ECO:0007669"/>
    <property type="project" value="UniProtKB-ARBA"/>
</dbReference>
<sequence>MSENNRITELHPNIFWFKGEDTSSHSYLIRGDYKNVLIDSGVDRNFFILQECLLELKLKVSDIDIVINTHEHFDHLGANRYFQDYALIAAHRFAATKITVEDRYVTMYKSGDLNEPPLRVHLWLENRFRFDLGNYSLEVLHTPGHTSGSICIYECTQKLLFTGDTLFTGGSLSYIGESGSVGDYINSTSLLESRKINELYPGHGGISMSPEEDMKKAIMNAKALLKNDEKVEVTSFREVT</sequence>
<dbReference type="EMBL" id="FR695866">
    <property type="protein sequence ID" value="CBX27405.1"/>
    <property type="molecule type" value="Genomic_DNA"/>
</dbReference>
<dbReference type="SUPFAM" id="SSF56281">
    <property type="entry name" value="Metallo-hydrolase/oxidoreductase"/>
    <property type="match status" value="1"/>
</dbReference>
<organism evidence="3">
    <name type="scientific">uncultured Desulfobacterium sp</name>
    <dbReference type="NCBI Taxonomy" id="201089"/>
    <lineage>
        <taxon>Bacteria</taxon>
        <taxon>Pseudomonadati</taxon>
        <taxon>Thermodesulfobacteriota</taxon>
        <taxon>Desulfobacteria</taxon>
        <taxon>Desulfobacterales</taxon>
        <taxon>Desulfobacteriaceae</taxon>
        <taxon>Desulfobacterium</taxon>
        <taxon>environmental samples</taxon>
    </lineage>
</organism>
<dbReference type="CDD" id="cd06262">
    <property type="entry name" value="metallo-hydrolase-like_MBL-fold"/>
    <property type="match status" value="1"/>
</dbReference>
<dbReference type="SMART" id="SM00849">
    <property type="entry name" value="Lactamase_B"/>
    <property type="match status" value="1"/>
</dbReference>
<dbReference type="Gene3D" id="3.60.15.10">
    <property type="entry name" value="Ribonuclease Z/Hydroxyacylglutathione hydrolase-like"/>
    <property type="match status" value="1"/>
</dbReference>
<protein>
    <submittedName>
        <fullName evidence="3">Uncharacterized protein MJ0888</fullName>
    </submittedName>
</protein>
<evidence type="ECO:0000259" key="2">
    <source>
        <dbReference type="SMART" id="SM00849"/>
    </source>
</evidence>
<proteinExistence type="inferred from homology"/>
<dbReference type="Pfam" id="PF00753">
    <property type="entry name" value="Lactamase_B"/>
    <property type="match status" value="1"/>
</dbReference>
<comment type="similarity">
    <text evidence="1">Belongs to the metallo-beta-lactamase superfamily. Class-B beta-lactamase family.</text>
</comment>
<reference evidence="3" key="1">
    <citation type="journal article" date="2011" name="Environ. Microbiol.">
        <title>Genomic insights into the metabolic potential of the polycyclic aromatic hydrocarbon degrading sulfate-reducing Deltaproteobacterium N47.</title>
        <authorList>
            <person name="Bergmann F."/>
            <person name="Selesi D."/>
            <person name="Weinmaier T."/>
            <person name="Tischler P."/>
            <person name="Rattei T."/>
            <person name="Meckenstock R.U."/>
        </authorList>
    </citation>
    <scope>NUCLEOTIDE SEQUENCE</scope>
</reference>
<name>E1YA11_9BACT</name>
<dbReference type="PANTHER" id="PTHR42951:SF4">
    <property type="entry name" value="ACYL-COENZYME A THIOESTERASE MBLAC2"/>
    <property type="match status" value="1"/>
</dbReference>
<dbReference type="InterPro" id="IPR050855">
    <property type="entry name" value="NDM-1-like"/>
</dbReference>
<evidence type="ECO:0000313" key="3">
    <source>
        <dbReference type="EMBL" id="CBX27405.1"/>
    </source>
</evidence>
<dbReference type="AlphaFoldDB" id="E1YA11"/>
<dbReference type="PANTHER" id="PTHR42951">
    <property type="entry name" value="METALLO-BETA-LACTAMASE DOMAIN-CONTAINING"/>
    <property type="match status" value="1"/>
</dbReference>
<gene>
    <name evidence="3" type="ORF">N47_H22270</name>
</gene>